<name>A0AAU8B7Y4_9CAUD</name>
<protein>
    <submittedName>
        <fullName evidence="1">Uncharacterized protein</fullName>
    </submittedName>
</protein>
<reference evidence="1" key="1">
    <citation type="submission" date="2024-03" db="EMBL/GenBank/DDBJ databases">
        <title>Diverse circular DNA viruses in blood, oral, and fecal samples of captive lemurs.</title>
        <authorList>
            <person name="Paietta E.N."/>
            <person name="Kraberger S."/>
            <person name="Lund M.C."/>
            <person name="Custer J.M."/>
            <person name="Vargas K.M."/>
            <person name="Ehmke E.E."/>
            <person name="Yoder A.D."/>
            <person name="Varsani A."/>
        </authorList>
    </citation>
    <scope>NUCLEOTIDE SEQUENCE</scope>
    <source>
        <strain evidence="1">Duke_28FS_2</strain>
    </source>
</reference>
<accession>A0AAU8B7Y4</accession>
<organism evidence="1">
    <name type="scientific">Dulem virus 33</name>
    <dbReference type="NCBI Taxonomy" id="3145751"/>
    <lineage>
        <taxon>Viruses</taxon>
        <taxon>Duplodnaviria</taxon>
        <taxon>Heunggongvirae</taxon>
        <taxon>Uroviricota</taxon>
        <taxon>Caudoviricetes</taxon>
    </lineage>
</organism>
<proteinExistence type="predicted"/>
<evidence type="ECO:0000313" key="1">
    <source>
        <dbReference type="EMBL" id="XCD07620.1"/>
    </source>
</evidence>
<dbReference type="EMBL" id="PP511792">
    <property type="protein sequence ID" value="XCD07620.1"/>
    <property type="molecule type" value="Genomic_DNA"/>
</dbReference>
<sequence length="234" mass="25954">MQQTSELYQSILRNSLHRKEVKVVVAGEEYGEDRIVSLSTDGGAFASIGQEIGNCVSRQIDLSLLNPGTVPKRAEIRPYVRLTLGDQQSEWIPKGVFYISTRATDERTGALTIHVYDAMRIAGDTWLTSDYDGENWPMSESDAVEDIAQRMGVEIDPRTELEGIFPVDYPVDENGDMAMEDILCGIAAVNCGNWIMSDEGKLWLVRFGGQPAETNYMIEEHGDAISFGGVRILV</sequence>